<keyword evidence="1" id="KW-0175">Coiled coil</keyword>
<dbReference type="Proteomes" id="UP000654370">
    <property type="component" value="Unassembled WGS sequence"/>
</dbReference>
<dbReference type="PANTHER" id="PTHR28559">
    <property type="entry name" value="DNA REPAIR PROTEIN XRCC4"/>
    <property type="match status" value="1"/>
</dbReference>
<evidence type="ECO:0000313" key="4">
    <source>
        <dbReference type="Proteomes" id="UP000654370"/>
    </source>
</evidence>
<evidence type="ECO:0000313" key="3">
    <source>
        <dbReference type="EMBL" id="KAG2173158.1"/>
    </source>
</evidence>
<dbReference type="GO" id="GO:0010165">
    <property type="term" value="P:response to X-ray"/>
    <property type="evidence" value="ECO:0007669"/>
    <property type="project" value="TreeGrafter"/>
</dbReference>
<accession>A0A8H7PFZ6</accession>
<proteinExistence type="predicted"/>
<dbReference type="OrthoDB" id="8064436at2759"/>
<dbReference type="AlphaFoldDB" id="A0A8H7PFZ6"/>
<dbReference type="GO" id="GO:0006303">
    <property type="term" value="P:double-strand break repair via nonhomologous end joining"/>
    <property type="evidence" value="ECO:0007669"/>
    <property type="project" value="TreeGrafter"/>
</dbReference>
<sequence length="334" mass="37396">MTDLLHYRSHHIDADVWKQLMVAALTGNTEFRGEPLDRKVQLVGDKCKMSWISRLEGSIDLQIAELSLDRTVKKEISDRWKELLDSLFEDDKQLRDTRDAMLARIKGLEEHCEKLKIEAERVVRDKLDAELLLMNKFKLVLNAKKRKIKNLTTAMANADLLGPSVPGSAEPQATPTQSTGTTKETNKRTPSQKSRGKRKRSASPNTTPSSLASPSMRPFKGKQPVRARSLSRTPSLEELMGRSLRTANKEPTNITDESSIATASAPTMDKQQQQMTSSSIPAIKHEVPSLGAIMNTMGDLDLKNDAANSLPSILDDDDLYLRPRTVRTPRKRRS</sequence>
<comment type="caution">
    <text evidence="3">The sequence shown here is derived from an EMBL/GenBank/DDBJ whole genome shotgun (WGS) entry which is preliminary data.</text>
</comment>
<dbReference type="Gene3D" id="1.20.5.370">
    <property type="match status" value="1"/>
</dbReference>
<dbReference type="InterPro" id="IPR010585">
    <property type="entry name" value="DNA_repair_prot_XRCC4"/>
</dbReference>
<feature type="coiled-coil region" evidence="1">
    <location>
        <begin position="98"/>
        <end position="125"/>
    </location>
</feature>
<dbReference type="SUPFAM" id="SSF58022">
    <property type="entry name" value="XRCC4, C-terminal oligomerization domain"/>
    <property type="match status" value="1"/>
</dbReference>
<dbReference type="GO" id="GO:0006310">
    <property type="term" value="P:DNA recombination"/>
    <property type="evidence" value="ECO:0007669"/>
    <property type="project" value="InterPro"/>
</dbReference>
<dbReference type="GO" id="GO:0005958">
    <property type="term" value="C:DNA-dependent protein kinase-DNA ligase 4 complex"/>
    <property type="evidence" value="ECO:0007669"/>
    <property type="project" value="TreeGrafter"/>
</dbReference>
<evidence type="ECO:0000256" key="2">
    <source>
        <dbReference type="SAM" id="MobiDB-lite"/>
    </source>
</evidence>
<feature type="compositionally biased region" description="Polar residues" evidence="2">
    <location>
        <begin position="202"/>
        <end position="213"/>
    </location>
</feature>
<name>A0A8H7PFZ6_MORIS</name>
<feature type="compositionally biased region" description="Polar residues" evidence="2">
    <location>
        <begin position="171"/>
        <end position="193"/>
    </location>
</feature>
<organism evidence="3 4">
    <name type="scientific">Mortierella isabellina</name>
    <name type="common">Filamentous fungus</name>
    <name type="synonym">Umbelopsis isabellina</name>
    <dbReference type="NCBI Taxonomy" id="91625"/>
    <lineage>
        <taxon>Eukaryota</taxon>
        <taxon>Fungi</taxon>
        <taxon>Fungi incertae sedis</taxon>
        <taxon>Mucoromycota</taxon>
        <taxon>Mucoromycotina</taxon>
        <taxon>Umbelopsidomycetes</taxon>
        <taxon>Umbelopsidales</taxon>
        <taxon>Umbelopsidaceae</taxon>
        <taxon>Umbelopsis</taxon>
    </lineage>
</organism>
<dbReference type="EMBL" id="JAEPQZ010000015">
    <property type="protein sequence ID" value="KAG2173158.1"/>
    <property type="molecule type" value="Genomic_DNA"/>
</dbReference>
<feature type="compositionally biased region" description="Polar residues" evidence="2">
    <location>
        <begin position="245"/>
        <end position="277"/>
    </location>
</feature>
<reference evidence="3" key="1">
    <citation type="submission" date="2020-12" db="EMBL/GenBank/DDBJ databases">
        <title>Metabolic potential, ecology and presence of endohyphal bacteria is reflected in genomic diversity of Mucoromycotina.</title>
        <authorList>
            <person name="Muszewska A."/>
            <person name="Okrasinska A."/>
            <person name="Steczkiewicz K."/>
            <person name="Drgas O."/>
            <person name="Orlowska M."/>
            <person name="Perlinska-Lenart U."/>
            <person name="Aleksandrzak-Piekarczyk T."/>
            <person name="Szatraj K."/>
            <person name="Zielenkiewicz U."/>
            <person name="Pilsyk S."/>
            <person name="Malc E."/>
            <person name="Mieczkowski P."/>
            <person name="Kruszewska J.S."/>
            <person name="Biernat P."/>
            <person name="Pawlowska J."/>
        </authorList>
    </citation>
    <scope>NUCLEOTIDE SEQUENCE</scope>
    <source>
        <strain evidence="3">WA0000067209</strain>
    </source>
</reference>
<feature type="region of interest" description="Disordered" evidence="2">
    <location>
        <begin position="162"/>
        <end position="277"/>
    </location>
</feature>
<gene>
    <name evidence="3" type="ORF">INT43_004531</name>
</gene>
<evidence type="ECO:0000256" key="1">
    <source>
        <dbReference type="SAM" id="Coils"/>
    </source>
</evidence>
<keyword evidence="4" id="KW-1185">Reference proteome</keyword>
<dbReference type="GO" id="GO:0032807">
    <property type="term" value="C:DNA ligase IV complex"/>
    <property type="evidence" value="ECO:0007669"/>
    <property type="project" value="TreeGrafter"/>
</dbReference>
<dbReference type="InterPro" id="IPR014751">
    <property type="entry name" value="XRCC4-like_C"/>
</dbReference>
<dbReference type="PANTHER" id="PTHR28559:SF1">
    <property type="entry name" value="DNA REPAIR PROTEIN XRCC4"/>
    <property type="match status" value="1"/>
</dbReference>
<dbReference type="GO" id="GO:0003677">
    <property type="term" value="F:DNA binding"/>
    <property type="evidence" value="ECO:0007669"/>
    <property type="project" value="InterPro"/>
</dbReference>
<protein>
    <submittedName>
        <fullName evidence="3">Uncharacterized protein</fullName>
    </submittedName>
</protein>